<dbReference type="InterPro" id="IPR027417">
    <property type="entry name" value="P-loop_NTPase"/>
</dbReference>
<dbReference type="Gene3D" id="3.40.50.300">
    <property type="entry name" value="P-loop containing nucleotide triphosphate hydrolases"/>
    <property type="match status" value="1"/>
</dbReference>
<dbReference type="SUPFAM" id="SSF52540">
    <property type="entry name" value="P-loop containing nucleoside triphosphate hydrolases"/>
    <property type="match status" value="1"/>
</dbReference>
<dbReference type="InterPro" id="IPR051539">
    <property type="entry name" value="T4SS-coupling_protein"/>
</dbReference>
<keyword evidence="4" id="KW-0812">Transmembrane</keyword>
<evidence type="ECO:0000256" key="1">
    <source>
        <dbReference type="ARBA" id="ARBA00004651"/>
    </source>
</evidence>
<evidence type="ECO:0000256" key="5">
    <source>
        <dbReference type="ARBA" id="ARBA00022989"/>
    </source>
</evidence>
<gene>
    <name evidence="7" type="ORF">EV659_1179</name>
</gene>
<dbReference type="PANTHER" id="PTHR37937">
    <property type="entry name" value="CONJUGATIVE TRANSFER: DNA TRANSPORT"/>
    <property type="match status" value="1"/>
</dbReference>
<dbReference type="OrthoDB" id="9759295at2"/>
<dbReference type="Proteomes" id="UP000295399">
    <property type="component" value="Unassembled WGS sequence"/>
</dbReference>
<evidence type="ECO:0000256" key="4">
    <source>
        <dbReference type="ARBA" id="ARBA00022692"/>
    </source>
</evidence>
<dbReference type="InParanoid" id="A0A4R2P554"/>
<dbReference type="PANTHER" id="PTHR37937:SF1">
    <property type="entry name" value="CONJUGATIVE TRANSFER: DNA TRANSPORT"/>
    <property type="match status" value="1"/>
</dbReference>
<keyword evidence="5" id="KW-1133">Transmembrane helix</keyword>
<dbReference type="GO" id="GO:0005886">
    <property type="term" value="C:plasma membrane"/>
    <property type="evidence" value="ECO:0007669"/>
    <property type="project" value="UniProtKB-SubCell"/>
</dbReference>
<name>A0A4R2P554_RHOSA</name>
<organism evidence="7 8">
    <name type="scientific">Rhodothalassium salexigens DSM 2132</name>
    <dbReference type="NCBI Taxonomy" id="1188247"/>
    <lineage>
        <taxon>Bacteria</taxon>
        <taxon>Pseudomonadati</taxon>
        <taxon>Pseudomonadota</taxon>
        <taxon>Alphaproteobacteria</taxon>
        <taxon>Rhodothalassiales</taxon>
        <taxon>Rhodothalassiaceae</taxon>
        <taxon>Rhodothalassium</taxon>
    </lineage>
</organism>
<dbReference type="Pfam" id="PF02534">
    <property type="entry name" value="T4SS-DNA_transf"/>
    <property type="match status" value="1"/>
</dbReference>
<proteinExistence type="inferred from homology"/>
<keyword evidence="8" id="KW-1185">Reference proteome</keyword>
<evidence type="ECO:0000313" key="8">
    <source>
        <dbReference type="Proteomes" id="UP000295399"/>
    </source>
</evidence>
<comment type="similarity">
    <text evidence="2">Belongs to the VirD4/TraG family.</text>
</comment>
<evidence type="ECO:0000256" key="2">
    <source>
        <dbReference type="ARBA" id="ARBA00008806"/>
    </source>
</evidence>
<accession>A0A4R2P554</accession>
<keyword evidence="6" id="KW-0472">Membrane</keyword>
<dbReference type="AlphaFoldDB" id="A0A4R2P554"/>
<keyword evidence="3" id="KW-1003">Cell membrane</keyword>
<comment type="caution">
    <text evidence="7">The sequence shown here is derived from an EMBL/GenBank/DDBJ whole genome shotgun (WGS) entry which is preliminary data.</text>
</comment>
<sequence length="500" mass="54539">MPPFGKAKNEIAGDVLMATRGVSDTLELDPQATSRWLSPELTVQALPFSAEEHNAMFLGYLPGTKRPHYVGMPIDDRHGVTIAGARSGKGTSFIVPNLLLYPGSVFANDPKGELARITSRRRREMGQQVAIIDPFCDSGIPESDLAAFNPLDIIDPQDESAVDEAGLLASALIVPETGSGKHWTDSARNFLHGVILYVALNCIGRERTLPYVRELITLPDDPFYGPDGLIARMQATGGFCEQAANSLVAKSVNERSSVLSTALEQTAFLASPAMTRGLGRSTFDIDALKNTEAGLTVYLCLPARRLRTHSRFLRLLLMVALARMEAVPNVSVTQATANGWPVLFMLDEFPVLGHMDVIESAAGLMAGYGVKLWTVLQDLSQLQRDYPRSWQTFLGNTGIIQNFGSSDEATCAYISKLCGETENLSQSLPELTDRERGAGKIGLNRSVTVTPLLRPDEVRRFFARGTGRALLSIPGEHPIAVMRANYFDPQHTELFGGKYD</sequence>
<comment type="subcellular location">
    <subcellularLocation>
        <location evidence="1">Cell membrane</location>
        <topology evidence="1">Multi-pass membrane protein</topology>
    </subcellularLocation>
</comment>
<evidence type="ECO:0000256" key="6">
    <source>
        <dbReference type="ARBA" id="ARBA00023136"/>
    </source>
</evidence>
<evidence type="ECO:0000313" key="7">
    <source>
        <dbReference type="EMBL" id="TCP29902.1"/>
    </source>
</evidence>
<protein>
    <submittedName>
        <fullName evidence="7">Type IV secretion system protein VirD4</fullName>
    </submittedName>
</protein>
<dbReference type="EMBL" id="SLXO01000017">
    <property type="protein sequence ID" value="TCP29902.1"/>
    <property type="molecule type" value="Genomic_DNA"/>
</dbReference>
<dbReference type="RefSeq" id="WP_132709573.1">
    <property type="nucleotide sequence ID" value="NZ_JACIGF010000017.1"/>
</dbReference>
<dbReference type="CDD" id="cd01127">
    <property type="entry name" value="TrwB_TraG_TraD_VirD4"/>
    <property type="match status" value="2"/>
</dbReference>
<evidence type="ECO:0000256" key="3">
    <source>
        <dbReference type="ARBA" id="ARBA00022475"/>
    </source>
</evidence>
<reference evidence="7 8" key="1">
    <citation type="submission" date="2019-03" db="EMBL/GenBank/DDBJ databases">
        <title>Genomic Encyclopedia of Type Strains, Phase IV (KMG-IV): sequencing the most valuable type-strain genomes for metagenomic binning, comparative biology and taxonomic classification.</title>
        <authorList>
            <person name="Goeker M."/>
        </authorList>
    </citation>
    <scope>NUCLEOTIDE SEQUENCE [LARGE SCALE GENOMIC DNA]</scope>
    <source>
        <strain evidence="7 8">DSM 2132</strain>
    </source>
</reference>
<dbReference type="InterPro" id="IPR003688">
    <property type="entry name" value="TraG/VirD4"/>
</dbReference>